<dbReference type="PANTHER" id="PTHR43840">
    <property type="entry name" value="MITOCHONDRIAL METAL TRANSPORTER 1-RELATED"/>
    <property type="match status" value="1"/>
</dbReference>
<dbReference type="InterPro" id="IPR027470">
    <property type="entry name" value="Cation_efflux_CTD"/>
</dbReference>
<dbReference type="InterPro" id="IPR002524">
    <property type="entry name" value="Cation_efflux"/>
</dbReference>
<evidence type="ECO:0000256" key="7">
    <source>
        <dbReference type="SAM" id="Phobius"/>
    </source>
</evidence>
<feature type="domain" description="Cation efflux protein transmembrane" evidence="8">
    <location>
        <begin position="14"/>
        <end position="211"/>
    </location>
</feature>
<dbReference type="SUPFAM" id="SSF161111">
    <property type="entry name" value="Cation efflux protein transmembrane domain-like"/>
    <property type="match status" value="1"/>
</dbReference>
<proteinExistence type="inferred from homology"/>
<organism evidence="10">
    <name type="scientific">Paenibacillus ihbetae</name>
    <dbReference type="NCBI Taxonomy" id="1870820"/>
    <lineage>
        <taxon>Bacteria</taxon>
        <taxon>Bacillati</taxon>
        <taxon>Bacillota</taxon>
        <taxon>Bacilli</taxon>
        <taxon>Bacillales</taxon>
        <taxon>Paenibacillaceae</taxon>
        <taxon>Paenibacillus</taxon>
    </lineage>
</organism>
<keyword evidence="4 7" id="KW-0812">Transmembrane</keyword>
<feature type="transmembrane region" description="Helical" evidence="7">
    <location>
        <begin position="158"/>
        <end position="179"/>
    </location>
</feature>
<dbReference type="InterPro" id="IPR036837">
    <property type="entry name" value="Cation_efflux_CTD_sf"/>
</dbReference>
<gene>
    <name evidence="10" type="ORF">BBD41_06985</name>
</gene>
<evidence type="ECO:0000256" key="6">
    <source>
        <dbReference type="ARBA" id="ARBA00023136"/>
    </source>
</evidence>
<reference evidence="10" key="1">
    <citation type="submission" date="2016-08" db="EMBL/GenBank/DDBJ databases">
        <title>Complete Genome Seqeunce of Paenibacillus sp. nov. IHBB 9852 from high altitute lake of Indian trans-Himalayas.</title>
        <authorList>
            <person name="Kiran S."/>
            <person name="Swarnkar M.K."/>
            <person name="Rana A."/>
            <person name="Tewari R."/>
            <person name="Gulati A."/>
        </authorList>
    </citation>
    <scope>NUCLEOTIDE SEQUENCE [LARGE SCALE GENOMIC DNA]</scope>
    <source>
        <strain evidence="10">IHBB 9852</strain>
    </source>
</reference>
<evidence type="ECO:0000256" key="1">
    <source>
        <dbReference type="ARBA" id="ARBA00004141"/>
    </source>
</evidence>
<dbReference type="PANTHER" id="PTHR43840:SF15">
    <property type="entry name" value="MITOCHONDRIAL METAL TRANSPORTER 1-RELATED"/>
    <property type="match status" value="1"/>
</dbReference>
<dbReference type="AlphaFoldDB" id="A0A1B2DX97"/>
<sequence length="322" mass="36093">MRNERSNQTEAVLWTGIVTDFALAVFKGIAGYLLNSKALMADAMYSSASAASLLADRLPHLRIFGRRNAERSKQGPSMQSESVISILFAVLIMMGGLQIGVSAFQTFSSGVPEAPDKTALLAVLISLAINEAVFQYQYHHMKKNRDHRLQSILENHRFALYCSITVIIGVFLSFISGVYFDGYGLIYMDSVAALIVACLVIRKGYISIIHSVYGTLTEEKRHEFEPEFMDTIQRVHGVITVEKLKVQEYGQVRQVNLEVMVSVNPRTSVLEAQEIAERIRKLLTHRFMLVSDVKVSVVPYDPGYPYKSNFDLMDNDSPTLPQ</sequence>
<protein>
    <submittedName>
        <fullName evidence="10">Cation transporter</fullName>
    </submittedName>
</protein>
<accession>A0A1B2DX97</accession>
<evidence type="ECO:0000313" key="10">
    <source>
        <dbReference type="EMBL" id="ANY72356.1"/>
    </source>
</evidence>
<evidence type="ECO:0000256" key="2">
    <source>
        <dbReference type="ARBA" id="ARBA00008114"/>
    </source>
</evidence>
<keyword evidence="6 7" id="KW-0472">Membrane</keyword>
<keyword evidence="5 7" id="KW-1133">Transmembrane helix</keyword>
<evidence type="ECO:0000259" key="8">
    <source>
        <dbReference type="Pfam" id="PF01545"/>
    </source>
</evidence>
<dbReference type="Gene3D" id="1.20.1510.10">
    <property type="entry name" value="Cation efflux protein transmembrane domain"/>
    <property type="match status" value="1"/>
</dbReference>
<dbReference type="InterPro" id="IPR027469">
    <property type="entry name" value="Cation_efflux_TMD_sf"/>
</dbReference>
<comment type="subcellular location">
    <subcellularLocation>
        <location evidence="1">Membrane</location>
        <topology evidence="1">Multi-pass membrane protein</topology>
    </subcellularLocation>
</comment>
<feature type="transmembrane region" description="Helical" evidence="7">
    <location>
        <begin position="119"/>
        <end position="138"/>
    </location>
</feature>
<dbReference type="NCBIfam" id="TIGR01297">
    <property type="entry name" value="CDF"/>
    <property type="match status" value="1"/>
</dbReference>
<dbReference type="InterPro" id="IPR050291">
    <property type="entry name" value="CDF_Transporter"/>
</dbReference>
<dbReference type="GO" id="GO:0008324">
    <property type="term" value="F:monoatomic cation transmembrane transporter activity"/>
    <property type="evidence" value="ECO:0007669"/>
    <property type="project" value="InterPro"/>
</dbReference>
<dbReference type="Gene3D" id="3.30.70.1350">
    <property type="entry name" value="Cation efflux protein, cytoplasmic domain"/>
    <property type="match status" value="1"/>
</dbReference>
<dbReference type="RefSeq" id="WP_099477112.1">
    <property type="nucleotide sequence ID" value="NZ_CP016809.1"/>
</dbReference>
<evidence type="ECO:0000256" key="4">
    <source>
        <dbReference type="ARBA" id="ARBA00022692"/>
    </source>
</evidence>
<feature type="transmembrane region" description="Helical" evidence="7">
    <location>
        <begin position="83"/>
        <end position="107"/>
    </location>
</feature>
<dbReference type="EMBL" id="CP016809">
    <property type="protein sequence ID" value="ANY72356.1"/>
    <property type="molecule type" value="Genomic_DNA"/>
</dbReference>
<evidence type="ECO:0000256" key="3">
    <source>
        <dbReference type="ARBA" id="ARBA00022448"/>
    </source>
</evidence>
<dbReference type="SUPFAM" id="SSF160240">
    <property type="entry name" value="Cation efflux protein cytoplasmic domain-like"/>
    <property type="match status" value="1"/>
</dbReference>
<dbReference type="GO" id="GO:0016020">
    <property type="term" value="C:membrane"/>
    <property type="evidence" value="ECO:0007669"/>
    <property type="project" value="UniProtKB-SubCell"/>
</dbReference>
<evidence type="ECO:0000259" key="9">
    <source>
        <dbReference type="Pfam" id="PF16916"/>
    </source>
</evidence>
<dbReference type="Pfam" id="PF01545">
    <property type="entry name" value="Cation_efflux"/>
    <property type="match status" value="1"/>
</dbReference>
<comment type="similarity">
    <text evidence="2">Belongs to the cation diffusion facilitator (CDF) transporter (TC 2.A.4) family.</text>
</comment>
<dbReference type="InterPro" id="IPR058533">
    <property type="entry name" value="Cation_efflux_TM"/>
</dbReference>
<feature type="transmembrane region" description="Helical" evidence="7">
    <location>
        <begin position="185"/>
        <end position="201"/>
    </location>
</feature>
<feature type="domain" description="Cation efflux protein cytoplasmic" evidence="9">
    <location>
        <begin position="224"/>
        <end position="295"/>
    </location>
</feature>
<dbReference type="Pfam" id="PF16916">
    <property type="entry name" value="ZT_dimer"/>
    <property type="match status" value="1"/>
</dbReference>
<name>A0A1B2DX97_9BACL</name>
<dbReference type="KEGG" id="pib:BBD41_06985"/>
<evidence type="ECO:0000256" key="5">
    <source>
        <dbReference type="ARBA" id="ARBA00022989"/>
    </source>
</evidence>
<feature type="transmembrane region" description="Helical" evidence="7">
    <location>
        <begin position="12"/>
        <end position="34"/>
    </location>
</feature>
<keyword evidence="3" id="KW-0813">Transport</keyword>